<comment type="caution">
    <text evidence="1">The sequence shown here is derived from an EMBL/GenBank/DDBJ whole genome shotgun (WGS) entry which is preliminary data.</text>
</comment>
<name>A0AAV3NYN6_LITER</name>
<dbReference type="PANTHER" id="PTHR37720">
    <property type="entry name" value="OS10G0481400 PROTEIN"/>
    <property type="match status" value="1"/>
</dbReference>
<reference evidence="1 2" key="1">
    <citation type="submission" date="2024-01" db="EMBL/GenBank/DDBJ databases">
        <title>The complete chloroplast genome sequence of Lithospermum erythrorhizon: insights into the phylogenetic relationship among Boraginaceae species and the maternal lineages of purple gromwells.</title>
        <authorList>
            <person name="Okada T."/>
            <person name="Watanabe K."/>
        </authorList>
    </citation>
    <scope>NUCLEOTIDE SEQUENCE [LARGE SCALE GENOMIC DNA]</scope>
</reference>
<dbReference type="Proteomes" id="UP001454036">
    <property type="component" value="Unassembled WGS sequence"/>
</dbReference>
<organism evidence="1 2">
    <name type="scientific">Lithospermum erythrorhizon</name>
    <name type="common">Purple gromwell</name>
    <name type="synonym">Lithospermum officinale var. erythrorhizon</name>
    <dbReference type="NCBI Taxonomy" id="34254"/>
    <lineage>
        <taxon>Eukaryota</taxon>
        <taxon>Viridiplantae</taxon>
        <taxon>Streptophyta</taxon>
        <taxon>Embryophyta</taxon>
        <taxon>Tracheophyta</taxon>
        <taxon>Spermatophyta</taxon>
        <taxon>Magnoliopsida</taxon>
        <taxon>eudicotyledons</taxon>
        <taxon>Gunneridae</taxon>
        <taxon>Pentapetalae</taxon>
        <taxon>asterids</taxon>
        <taxon>lamiids</taxon>
        <taxon>Boraginales</taxon>
        <taxon>Boraginaceae</taxon>
        <taxon>Boraginoideae</taxon>
        <taxon>Lithospermeae</taxon>
        <taxon>Lithospermum</taxon>
    </lineage>
</organism>
<dbReference type="AlphaFoldDB" id="A0AAV3NYN6"/>
<gene>
    <name evidence="1" type="ORF">LIER_04832</name>
</gene>
<accession>A0AAV3NYN6</accession>
<evidence type="ECO:0000313" key="1">
    <source>
        <dbReference type="EMBL" id="GAA0144364.1"/>
    </source>
</evidence>
<proteinExistence type="predicted"/>
<sequence>MISILAQERLLGAALGSSSIGVVVFQQRKDIYKSISDFNSQFSPQSQISKPVIAKKPRLELGHLWNKAVDQTLGSLIKSLSSCGW</sequence>
<dbReference type="PANTHER" id="PTHR37720:SF2">
    <property type="entry name" value="OS10G0481400 PROTEIN"/>
    <property type="match status" value="1"/>
</dbReference>
<keyword evidence="2" id="KW-1185">Reference proteome</keyword>
<dbReference type="EMBL" id="BAABME010000636">
    <property type="protein sequence ID" value="GAA0144364.1"/>
    <property type="molecule type" value="Genomic_DNA"/>
</dbReference>
<protein>
    <submittedName>
        <fullName evidence="1">Uncharacterized protein</fullName>
    </submittedName>
</protein>
<evidence type="ECO:0000313" key="2">
    <source>
        <dbReference type="Proteomes" id="UP001454036"/>
    </source>
</evidence>